<name>A0A934ME40_9RHOB</name>
<sequence>MFWKKKPPPETHEPVRSEPPAAPQPKTPTEKLNEAASTLAASLIAYSEAAYRASQPGPDAELQAAYDKVEAAHKLVTEGRIAYALGRCLPEHVKYWPSWIKQDDFENYVGFAATEIAATEEKEEDGSRNIKVKTIDFTFNDGHYRLILRDRGMSYAPDDPYRLGEVELFTEIERVAKLEIVEDISKEYSQWEFSEVRALKVGPWMQDLLDMATQIEVSRRRRMDEFQDERAREAARDIDLG</sequence>
<evidence type="ECO:0000256" key="1">
    <source>
        <dbReference type="SAM" id="MobiDB-lite"/>
    </source>
</evidence>
<dbReference type="AlphaFoldDB" id="A0A934ME40"/>
<keyword evidence="3" id="KW-1185">Reference proteome</keyword>
<dbReference type="EMBL" id="JAEKPD010000031">
    <property type="protein sequence ID" value="MBJ3764598.1"/>
    <property type="molecule type" value="Genomic_DNA"/>
</dbReference>
<accession>A0A934ME40</accession>
<evidence type="ECO:0000313" key="3">
    <source>
        <dbReference type="Proteomes" id="UP000642488"/>
    </source>
</evidence>
<feature type="compositionally biased region" description="Basic and acidic residues" evidence="1">
    <location>
        <begin position="7"/>
        <end position="16"/>
    </location>
</feature>
<dbReference type="RefSeq" id="WP_198917769.1">
    <property type="nucleotide sequence ID" value="NZ_JAEKPD010000031.1"/>
</dbReference>
<organism evidence="2 3">
    <name type="scientific">Palleronia pontilimi</name>
    <dbReference type="NCBI Taxonomy" id="1964209"/>
    <lineage>
        <taxon>Bacteria</taxon>
        <taxon>Pseudomonadati</taxon>
        <taxon>Pseudomonadota</taxon>
        <taxon>Alphaproteobacteria</taxon>
        <taxon>Rhodobacterales</taxon>
        <taxon>Roseobacteraceae</taxon>
        <taxon>Palleronia</taxon>
    </lineage>
</organism>
<protein>
    <submittedName>
        <fullName evidence="2">Uncharacterized protein</fullName>
    </submittedName>
</protein>
<dbReference type="Proteomes" id="UP000642488">
    <property type="component" value="Unassembled WGS sequence"/>
</dbReference>
<feature type="region of interest" description="Disordered" evidence="1">
    <location>
        <begin position="1"/>
        <end position="34"/>
    </location>
</feature>
<reference evidence="2" key="1">
    <citation type="submission" date="2020-12" db="EMBL/GenBank/DDBJ databases">
        <title>Bacterial taxonomy.</title>
        <authorList>
            <person name="Pan X."/>
        </authorList>
    </citation>
    <scope>NUCLEOTIDE SEQUENCE</scope>
    <source>
        <strain evidence="2">KCTC 52957</strain>
    </source>
</reference>
<gene>
    <name evidence="2" type="ORF">ILP92_17825</name>
</gene>
<evidence type="ECO:0000313" key="2">
    <source>
        <dbReference type="EMBL" id="MBJ3764598.1"/>
    </source>
</evidence>
<proteinExistence type="predicted"/>
<comment type="caution">
    <text evidence="2">The sequence shown here is derived from an EMBL/GenBank/DDBJ whole genome shotgun (WGS) entry which is preliminary data.</text>
</comment>